<evidence type="ECO:0000256" key="1">
    <source>
        <dbReference type="ARBA" id="ARBA00005652"/>
    </source>
</evidence>
<dbReference type="InterPro" id="IPR017853">
    <property type="entry name" value="GH"/>
</dbReference>
<protein>
    <recommendedName>
        <fullName evidence="5">Beta-amylase</fullName>
        <ecNumber evidence="5">3.2.1.2</ecNumber>
    </recommendedName>
</protein>
<dbReference type="AlphaFoldDB" id="A0A314YB92"/>
<dbReference type="Proteomes" id="UP000250321">
    <property type="component" value="Unassembled WGS sequence"/>
</dbReference>
<evidence type="ECO:0000256" key="2">
    <source>
        <dbReference type="ARBA" id="ARBA00023277"/>
    </source>
</evidence>
<proteinExistence type="inferred from homology"/>
<organism evidence="7 8">
    <name type="scientific">Prunus yedoensis var. nudiflora</name>
    <dbReference type="NCBI Taxonomy" id="2094558"/>
    <lineage>
        <taxon>Eukaryota</taxon>
        <taxon>Viridiplantae</taxon>
        <taxon>Streptophyta</taxon>
        <taxon>Embryophyta</taxon>
        <taxon>Tracheophyta</taxon>
        <taxon>Spermatophyta</taxon>
        <taxon>Magnoliopsida</taxon>
        <taxon>eudicotyledons</taxon>
        <taxon>Gunneridae</taxon>
        <taxon>Pentapetalae</taxon>
        <taxon>rosids</taxon>
        <taxon>fabids</taxon>
        <taxon>Rosales</taxon>
        <taxon>Rosaceae</taxon>
        <taxon>Amygdaloideae</taxon>
        <taxon>Amygdaleae</taxon>
        <taxon>Prunus</taxon>
    </lineage>
</organism>
<dbReference type="PRINTS" id="PR00750">
    <property type="entry name" value="BETAAMYLASE"/>
</dbReference>
<evidence type="ECO:0000313" key="7">
    <source>
        <dbReference type="EMBL" id="PQQ01488.1"/>
    </source>
</evidence>
<dbReference type="PANTHER" id="PTHR31352">
    <property type="entry name" value="BETA-AMYLASE 1, CHLOROPLASTIC"/>
    <property type="match status" value="1"/>
</dbReference>
<dbReference type="EMBL" id="PJQY01001557">
    <property type="protein sequence ID" value="PQQ01488.1"/>
    <property type="molecule type" value="Genomic_DNA"/>
</dbReference>
<keyword evidence="8" id="KW-1185">Reference proteome</keyword>
<dbReference type="EC" id="3.2.1.2" evidence="5"/>
<reference evidence="7 8" key="1">
    <citation type="submission" date="2018-02" db="EMBL/GenBank/DDBJ databases">
        <title>Draft genome of wild Prunus yedoensis var. nudiflora.</title>
        <authorList>
            <person name="Baek S."/>
            <person name="Kim J.-H."/>
            <person name="Choi K."/>
            <person name="Kim G.-B."/>
            <person name="Cho A."/>
            <person name="Jang H."/>
            <person name="Shin C.-H."/>
            <person name="Yu H.-J."/>
            <person name="Mun J.-H."/>
        </authorList>
    </citation>
    <scope>NUCLEOTIDE SEQUENCE [LARGE SCALE GENOMIC DNA]</scope>
    <source>
        <strain evidence="8">cv. Jeju island</strain>
        <tissue evidence="7">Leaf</tissue>
    </source>
</reference>
<comment type="catalytic activity">
    <reaction evidence="5">
        <text>Hydrolysis of (1-&gt;4)-alpha-D-glucosidic linkages in polysaccharides so as to remove successive maltose units from the non-reducing ends of the chains.</text>
        <dbReference type="EC" id="3.2.1.2"/>
    </reaction>
</comment>
<evidence type="ECO:0000256" key="6">
    <source>
        <dbReference type="SAM" id="MobiDB-lite"/>
    </source>
</evidence>
<dbReference type="GO" id="GO:0000272">
    <property type="term" value="P:polysaccharide catabolic process"/>
    <property type="evidence" value="ECO:0007669"/>
    <property type="project" value="UniProtKB-KW"/>
</dbReference>
<dbReference type="PANTHER" id="PTHR31352:SF7">
    <property type="entry name" value="BETA-AMYLASE"/>
    <property type="match status" value="1"/>
</dbReference>
<dbReference type="Gene3D" id="3.20.20.80">
    <property type="entry name" value="Glycosidases"/>
    <property type="match status" value="1"/>
</dbReference>
<feature type="region of interest" description="Disordered" evidence="6">
    <location>
        <begin position="53"/>
        <end position="77"/>
    </location>
</feature>
<keyword evidence="5" id="KW-0378">Hydrolase</keyword>
<keyword evidence="2 5" id="KW-0119">Carbohydrate metabolism</keyword>
<dbReference type="InterPro" id="IPR001554">
    <property type="entry name" value="Glyco_hydro_14"/>
</dbReference>
<keyword evidence="3 5" id="KW-0624">Polysaccharide degradation</keyword>
<dbReference type="Pfam" id="PF01373">
    <property type="entry name" value="Glyco_hydro_14"/>
    <property type="match status" value="1"/>
</dbReference>
<evidence type="ECO:0000256" key="5">
    <source>
        <dbReference type="RuleBase" id="RU000509"/>
    </source>
</evidence>
<sequence length="567" mass="64101">MAIASPSAPSFSASFCRIRTETPSTFTRVPSIFTHRAKPRPLTRRLALSARFNKSTSSDAGGSVSPDNGKPENGEPHDSELQYELFHGFSPQRCRKGSPVFVTLPLDTVGPLGLLRRPRAMVQSLKALAAAGVEGVVMEVWWGLVERDQPMLYNWEGYLEIVALARRCGLKVRAVLAFHQCGTGPEDPHWIPLPLWVLDEIDKDPDLAYSDRFGRRNMEYVSLGCDMLPVLLGRSPLQAYADFMRNFRDTFRPFLGVVITRIQVGMGPAGELRYPSCPTQKLTWAWRSRELGEFQCYDKYMLASLNACARAIGMPEWGNGGPIGAGNLMQNLEQTDFFKSHHGSWTTPYGNFFLEWYSGMLLLHGERICREAETIFRGTEASTSVKVAGIHWHYRTQSHPSEITAGYYNTRLRDGYLPIARMLAKYGFTLCCSCFELQDLEEQRTNPVGSPEGLLRQLLSAARVCDIPLEGETSTTSLDHQSFQQVVRMSKFYSYGLEKPSFSFNFVRMDKKMFEYHNWIRFNRFVRQMSDANAFRAKLEVDAMPDTRRSPTSTSDVAKFGMGSTYC</sequence>
<comment type="similarity">
    <text evidence="1 5">Belongs to the glycosyl hydrolase 14 family.</text>
</comment>
<feature type="active site" description="Proton acceptor" evidence="4">
    <location>
        <position position="472"/>
    </location>
</feature>
<dbReference type="GO" id="GO:0016161">
    <property type="term" value="F:beta-amylase activity"/>
    <property type="evidence" value="ECO:0007669"/>
    <property type="project" value="UniProtKB-EC"/>
</dbReference>
<evidence type="ECO:0000256" key="4">
    <source>
        <dbReference type="PIRSR" id="PIRSR601554-1"/>
    </source>
</evidence>
<keyword evidence="5" id="KW-0326">Glycosidase</keyword>
<gene>
    <name evidence="7" type="ORF">Pyn_38650</name>
</gene>
<evidence type="ECO:0000313" key="8">
    <source>
        <dbReference type="Proteomes" id="UP000250321"/>
    </source>
</evidence>
<accession>A0A314YB92</accession>
<feature type="active site" description="Proton donor" evidence="4">
    <location>
        <position position="271"/>
    </location>
</feature>
<dbReference type="STRING" id="2094558.A0A314YB92"/>
<dbReference type="OrthoDB" id="1660156at2759"/>
<name>A0A314YB92_PRUYE</name>
<comment type="caution">
    <text evidence="7">The sequence shown here is derived from an EMBL/GenBank/DDBJ whole genome shotgun (WGS) entry which is preliminary data.</text>
</comment>
<evidence type="ECO:0000256" key="3">
    <source>
        <dbReference type="ARBA" id="ARBA00023326"/>
    </source>
</evidence>
<dbReference type="SUPFAM" id="SSF51445">
    <property type="entry name" value="(Trans)glycosidases"/>
    <property type="match status" value="1"/>
</dbReference>